<keyword evidence="2" id="KW-0378">Hydrolase</keyword>
<dbReference type="InterPro" id="IPR000073">
    <property type="entry name" value="AB_hydrolase_1"/>
</dbReference>
<feature type="domain" description="AB hydrolase-1" evidence="1">
    <location>
        <begin position="25"/>
        <end position="135"/>
    </location>
</feature>
<dbReference type="EC" id="3.7.1.14" evidence="2"/>
<evidence type="ECO:0000259" key="1">
    <source>
        <dbReference type="Pfam" id="PF00561"/>
    </source>
</evidence>
<dbReference type="PANTHER" id="PTHR46438:SF11">
    <property type="entry name" value="LIPASE-RELATED"/>
    <property type="match status" value="1"/>
</dbReference>
<dbReference type="EMBL" id="CAADFC020000016">
    <property type="protein sequence ID" value="VIO73110.1"/>
    <property type="molecule type" value="Genomic_DNA"/>
</dbReference>
<dbReference type="Proteomes" id="UP000328092">
    <property type="component" value="Unassembled WGS sequence"/>
</dbReference>
<reference evidence="2" key="1">
    <citation type="submission" date="2019-02" db="EMBL/GenBank/DDBJ databases">
        <authorList>
            <person name="Pothier F.J."/>
        </authorList>
    </citation>
    <scope>NUCLEOTIDE SEQUENCE</scope>
    <source>
        <strain evidence="2">CI-1B</strain>
    </source>
</reference>
<accession>A0A508TF81</accession>
<dbReference type="Pfam" id="PF00561">
    <property type="entry name" value="Abhydrolase_1"/>
    <property type="match status" value="2"/>
</dbReference>
<dbReference type="AlphaFoldDB" id="A0A508TF81"/>
<sequence>MDLSDKFIDVAGTRTRYHDVGQGEPTILVHGGGPGASGLSNYRKNVEALAARRRVIVVDLPGFGETEGKLKDGPIFEAMGEFVRAFMDAIGVQTASFVGNSLGGATSLMVALRAPERVNRLVLMGTGGSQAIFTPMPTEGLRRMAMFHAGDGPSMQKLKGVIELLVFDTKSITDALLEERLKAATRKDVIDIFKRPPLDIWRENLAALKHRTLIVWGRDDRVVPLDSAFILLKTMPNAQLHVYPKCGHWAQWEKADEFNALVADFLDRP</sequence>
<dbReference type="PRINTS" id="PR00111">
    <property type="entry name" value="ABHYDROLASE"/>
</dbReference>
<keyword evidence="3" id="KW-1185">Reference proteome</keyword>
<protein>
    <submittedName>
        <fullName evidence="2">2-hydroxy-6-oxononadienedioate/2-hydroxy-6-oxononatrienedioate hydrolase</fullName>
        <ecNumber evidence="2">3.7.1.14</ecNumber>
    </submittedName>
</protein>
<dbReference type="InterPro" id="IPR029058">
    <property type="entry name" value="AB_hydrolase_fold"/>
</dbReference>
<gene>
    <name evidence="2" type="primary">mhpC_2</name>
    <name evidence="2" type="ORF">CI1B_47140</name>
</gene>
<proteinExistence type="predicted"/>
<dbReference type="Gene3D" id="3.40.50.1820">
    <property type="entry name" value="alpha/beta hydrolase"/>
    <property type="match status" value="1"/>
</dbReference>
<name>A0A508TF81_9BRAD</name>
<evidence type="ECO:0000313" key="3">
    <source>
        <dbReference type="Proteomes" id="UP000328092"/>
    </source>
</evidence>
<dbReference type="PANTHER" id="PTHR46438">
    <property type="entry name" value="ALPHA/BETA-HYDROLASES SUPERFAMILY PROTEIN"/>
    <property type="match status" value="1"/>
</dbReference>
<evidence type="ECO:0000313" key="2">
    <source>
        <dbReference type="EMBL" id="VIO73110.1"/>
    </source>
</evidence>
<feature type="domain" description="AB hydrolase-1" evidence="1">
    <location>
        <begin position="199"/>
        <end position="255"/>
    </location>
</feature>
<organism evidence="2 3">
    <name type="scientific">Bradyrhizobium ivorense</name>
    <dbReference type="NCBI Taxonomy" id="2511166"/>
    <lineage>
        <taxon>Bacteria</taxon>
        <taxon>Pseudomonadati</taxon>
        <taxon>Pseudomonadota</taxon>
        <taxon>Alphaproteobacteria</taxon>
        <taxon>Hyphomicrobiales</taxon>
        <taxon>Nitrobacteraceae</taxon>
        <taxon>Bradyrhizobium</taxon>
    </lineage>
</organism>
<dbReference type="RefSeq" id="WP_139480532.1">
    <property type="nucleotide sequence ID" value="NZ_CAADFC020000016.1"/>
</dbReference>
<dbReference type="SUPFAM" id="SSF53474">
    <property type="entry name" value="alpha/beta-Hydrolases"/>
    <property type="match status" value="1"/>
</dbReference>
<dbReference type="GO" id="GO:0016787">
    <property type="term" value="F:hydrolase activity"/>
    <property type="evidence" value="ECO:0007669"/>
    <property type="project" value="UniProtKB-KW"/>
</dbReference>
<dbReference type="OrthoDB" id="9799612at2"/>
<comment type="caution">
    <text evidence="2">The sequence shown here is derived from an EMBL/GenBank/DDBJ whole genome shotgun (WGS) entry which is preliminary data.</text>
</comment>